<reference evidence="2" key="1">
    <citation type="submission" date="2018-02" db="EMBL/GenBank/DDBJ databases">
        <authorList>
            <person name="Hornung B."/>
        </authorList>
    </citation>
    <scope>NUCLEOTIDE SEQUENCE [LARGE SCALE GENOMIC DNA]</scope>
</reference>
<evidence type="ECO:0000313" key="2">
    <source>
        <dbReference type="Proteomes" id="UP000265962"/>
    </source>
</evidence>
<dbReference type="AlphaFoldDB" id="A0A375I2I9"/>
<dbReference type="OrthoDB" id="3725439at2"/>
<dbReference type="RefSeq" id="WP_119715107.1">
    <property type="nucleotide sequence ID" value="NZ_OMOH01000003.1"/>
</dbReference>
<dbReference type="EMBL" id="OMOH01000003">
    <property type="protein sequence ID" value="SPF67899.1"/>
    <property type="molecule type" value="Genomic_DNA"/>
</dbReference>
<dbReference type="InterPro" id="IPR037119">
    <property type="entry name" value="Haem_oxidase_HugZ-like_sf"/>
</dbReference>
<proteinExistence type="predicted"/>
<protein>
    <recommendedName>
        <fullName evidence="3">DUF2470 domain-containing protein</fullName>
    </recommendedName>
</protein>
<evidence type="ECO:0008006" key="3">
    <source>
        <dbReference type="Google" id="ProtNLM"/>
    </source>
</evidence>
<evidence type="ECO:0000313" key="1">
    <source>
        <dbReference type="EMBL" id="SPF67899.1"/>
    </source>
</evidence>
<keyword evidence="2" id="KW-1185">Reference proteome</keyword>
<gene>
    <name evidence="1" type="ORF">PROPJV5_0853</name>
</gene>
<organism evidence="1 2">
    <name type="scientific">Propionibacterium ruminifibrarum</name>
    <dbReference type="NCBI Taxonomy" id="1962131"/>
    <lineage>
        <taxon>Bacteria</taxon>
        <taxon>Bacillati</taxon>
        <taxon>Actinomycetota</taxon>
        <taxon>Actinomycetes</taxon>
        <taxon>Propionibacteriales</taxon>
        <taxon>Propionibacteriaceae</taxon>
        <taxon>Propionibacterium</taxon>
    </lineage>
</organism>
<dbReference type="Gene3D" id="3.20.180.10">
    <property type="entry name" value="PNP-oxidase-like"/>
    <property type="match status" value="1"/>
</dbReference>
<name>A0A375I2I9_9ACTN</name>
<dbReference type="Proteomes" id="UP000265962">
    <property type="component" value="Unassembled WGS sequence"/>
</dbReference>
<sequence>MSLVPEAGAATTDALVGRTQSIAYRLLCGSGCGSLLAYRQDPQVSIEFLAHGLTRSGRIVVACCPTPGDEVAEMPLTESIAVRLDVTKASQEPGVHIISSAVHLLGTLEWMPLQVSAQLLADGQLPPRVAATVAHPHGRLGVIRTQRVLLHDSTGVTPMAFGTLMETSSSMPFPTIEDEFEAFDAAMALGEDALWNIADAIDDERIAGRICSRHTVTAGCPHTWNRIYCVDVDRYGLTLMTVEPTQTSTFFAPFDSPVDSMAALDSALQQLASRTAPTLG</sequence>
<accession>A0A375I2I9</accession>